<dbReference type="EMBL" id="CAEZZL010000047">
    <property type="protein sequence ID" value="CAB4761994.1"/>
    <property type="molecule type" value="Genomic_DNA"/>
</dbReference>
<evidence type="ECO:0000313" key="2">
    <source>
        <dbReference type="EMBL" id="CAB4367509.1"/>
    </source>
</evidence>
<dbReference type="EMBL" id="CAEZXA010000039">
    <property type="protein sequence ID" value="CAB4672624.1"/>
    <property type="molecule type" value="Genomic_DNA"/>
</dbReference>
<accession>A0A6J6MIK6</accession>
<sequence length="145" mass="15654">MAISLTQRIAQNHRARRVAWLGSRLALGVVVVAAGTSLFFFPLMDFVTQRSAIAQKSSEFNSLADANEQLQTEVNALQTPEGIRNAARAQLGYVLPGEQRLSLVPMPKLPTDLPATWPYTLVTDILTVRSADTTNSAAPLAPLAP</sequence>
<reference evidence="3" key="1">
    <citation type="submission" date="2020-05" db="EMBL/GenBank/DDBJ databases">
        <authorList>
            <person name="Chiriac C."/>
            <person name="Salcher M."/>
            <person name="Ghai R."/>
            <person name="Kavagutti S V."/>
        </authorList>
    </citation>
    <scope>NUCLEOTIDE SEQUENCE</scope>
</reference>
<dbReference type="EMBL" id="CAFBQH010000081">
    <property type="protein sequence ID" value="CAB5054059.1"/>
    <property type="molecule type" value="Genomic_DNA"/>
</dbReference>
<keyword evidence="1" id="KW-0472">Membrane</keyword>
<dbReference type="AlphaFoldDB" id="A0A6J6MIK6"/>
<proteinExistence type="predicted"/>
<keyword evidence="1" id="KW-1133">Transmembrane helix</keyword>
<keyword evidence="1" id="KW-0812">Transmembrane</keyword>
<name>A0A6J6MIK6_9ZZZZ</name>
<organism evidence="3">
    <name type="scientific">freshwater metagenome</name>
    <dbReference type="NCBI Taxonomy" id="449393"/>
    <lineage>
        <taxon>unclassified sequences</taxon>
        <taxon>metagenomes</taxon>
        <taxon>ecological metagenomes</taxon>
    </lineage>
</organism>
<evidence type="ECO:0000313" key="5">
    <source>
        <dbReference type="EMBL" id="CAB5054059.1"/>
    </source>
</evidence>
<dbReference type="Pfam" id="PF04977">
    <property type="entry name" value="DivIC"/>
    <property type="match status" value="1"/>
</dbReference>
<evidence type="ECO:0000256" key="1">
    <source>
        <dbReference type="SAM" id="Phobius"/>
    </source>
</evidence>
<dbReference type="EMBL" id="CAETWZ010000015">
    <property type="protein sequence ID" value="CAB4367509.1"/>
    <property type="molecule type" value="Genomic_DNA"/>
</dbReference>
<protein>
    <submittedName>
        <fullName evidence="3">Unannotated protein</fullName>
    </submittedName>
</protein>
<gene>
    <name evidence="3" type="ORF">UFOPK2334_00613</name>
    <name evidence="4" type="ORF">UFOPK2870_00723</name>
    <name evidence="2" type="ORF">UFOPK4179_00292</name>
    <name evidence="5" type="ORF">UFOPK4293_01235</name>
</gene>
<dbReference type="InterPro" id="IPR007060">
    <property type="entry name" value="FtsL/DivIC"/>
</dbReference>
<evidence type="ECO:0000313" key="4">
    <source>
        <dbReference type="EMBL" id="CAB4761994.1"/>
    </source>
</evidence>
<feature type="transmembrane region" description="Helical" evidence="1">
    <location>
        <begin position="21"/>
        <end position="41"/>
    </location>
</feature>
<evidence type="ECO:0000313" key="3">
    <source>
        <dbReference type="EMBL" id="CAB4672624.1"/>
    </source>
</evidence>